<feature type="domain" description="CCHC-type" evidence="11">
    <location>
        <begin position="352"/>
        <end position="367"/>
    </location>
</feature>
<dbReference type="Gene3D" id="3.30.70.270">
    <property type="match status" value="2"/>
</dbReference>
<dbReference type="Gene3D" id="3.10.10.10">
    <property type="entry name" value="HIV Type 1 Reverse Transcriptase, subunit A, domain 1"/>
    <property type="match status" value="1"/>
</dbReference>
<evidence type="ECO:0000256" key="8">
    <source>
        <dbReference type="ARBA" id="ARBA00023268"/>
    </source>
</evidence>
<name>A0ABQ5CPG5_9ASTR</name>
<dbReference type="InterPro" id="IPR036875">
    <property type="entry name" value="Znf_CCHC_sf"/>
</dbReference>
<feature type="region of interest" description="Disordered" evidence="10">
    <location>
        <begin position="1"/>
        <end position="36"/>
    </location>
</feature>
<dbReference type="EMBL" id="BQNB010014443">
    <property type="protein sequence ID" value="GJT28233.1"/>
    <property type="molecule type" value="Genomic_DNA"/>
</dbReference>
<dbReference type="SUPFAM" id="SSF50630">
    <property type="entry name" value="Acid proteases"/>
    <property type="match status" value="1"/>
</dbReference>
<keyword evidence="6" id="KW-0378">Hydrolase</keyword>
<gene>
    <name evidence="12" type="ORF">Tco_0908508</name>
</gene>
<dbReference type="InterPro" id="IPR021109">
    <property type="entry name" value="Peptidase_aspartic_dom_sf"/>
</dbReference>
<feature type="compositionally biased region" description="Basic and acidic residues" evidence="10">
    <location>
        <begin position="1"/>
        <end position="29"/>
    </location>
</feature>
<dbReference type="GO" id="GO:0003964">
    <property type="term" value="F:RNA-directed DNA polymerase activity"/>
    <property type="evidence" value="ECO:0007669"/>
    <property type="project" value="UniProtKB-KW"/>
</dbReference>
<organism evidence="12 13">
    <name type="scientific">Tanacetum coccineum</name>
    <dbReference type="NCBI Taxonomy" id="301880"/>
    <lineage>
        <taxon>Eukaryota</taxon>
        <taxon>Viridiplantae</taxon>
        <taxon>Streptophyta</taxon>
        <taxon>Embryophyta</taxon>
        <taxon>Tracheophyta</taxon>
        <taxon>Spermatophyta</taxon>
        <taxon>Magnoliopsida</taxon>
        <taxon>eudicotyledons</taxon>
        <taxon>Gunneridae</taxon>
        <taxon>Pentapetalae</taxon>
        <taxon>asterids</taxon>
        <taxon>campanulids</taxon>
        <taxon>Asterales</taxon>
        <taxon>Asteraceae</taxon>
        <taxon>Asteroideae</taxon>
        <taxon>Anthemideae</taxon>
        <taxon>Anthemidinae</taxon>
        <taxon>Tanacetum</taxon>
    </lineage>
</organism>
<dbReference type="InterPro" id="IPR043502">
    <property type="entry name" value="DNA/RNA_pol_sf"/>
</dbReference>
<evidence type="ECO:0000256" key="6">
    <source>
        <dbReference type="ARBA" id="ARBA00022759"/>
    </source>
</evidence>
<dbReference type="InterPro" id="IPR005162">
    <property type="entry name" value="Retrotrans_gag_dom"/>
</dbReference>
<dbReference type="SUPFAM" id="SSF56672">
    <property type="entry name" value="DNA/RNA polymerases"/>
    <property type="match status" value="1"/>
</dbReference>
<evidence type="ECO:0000256" key="5">
    <source>
        <dbReference type="ARBA" id="ARBA00022750"/>
    </source>
</evidence>
<dbReference type="InterPro" id="IPR000477">
    <property type="entry name" value="RT_dom"/>
</dbReference>
<keyword evidence="7" id="KW-0238">DNA-binding</keyword>
<dbReference type="Pfam" id="PF03732">
    <property type="entry name" value="Retrotrans_gag"/>
    <property type="match status" value="1"/>
</dbReference>
<accession>A0ABQ5CPG5</accession>
<feature type="region of interest" description="Disordered" evidence="10">
    <location>
        <begin position="287"/>
        <end position="311"/>
    </location>
</feature>
<protein>
    <submittedName>
        <fullName evidence="12">Reverse transcriptase domain-containing protein</fullName>
    </submittedName>
</protein>
<keyword evidence="13" id="KW-1185">Reference proteome</keyword>
<sequence>MVDKEVQKASTSKKAESPIDDAIRDESESKSSFNSEGLNYGGFTEEEMKALKSMINRQVGKTIKNVMPYYISRTTENLKEVIRKELEELKKGGMMNDSRNEMATYRDFTACDVPKFDGMLDPIACTKWLLAVEGAFRTSGCKEKNKVNFASNFLRDSAKMWWEGKICEKGEEWIGTCTWKEFKEMFTTEYAPVEEVDKIREEFQTLTQTNETVNEMWKKFNDLIRYCPEYHGNEKLKVEKFQRMLRDDIREVISPFKCTTLEDLLSRAQLREADLLRKKNKETKRKLEFVDRDAKKPKQDQSRRSGGTQVKTPCKKCHKTHLGVCRANLPGCYKCGALNHMSKDCKKPMILCYNCNQLGHKSNECPNPKAIEAKPLKSIKEEKVEKTGIPTPTARAYMMATDEDKVVCDVVTSTILVNSIPTRVLYDSGASVSFGSIEFSKNLSTPPNKLLFPLEEEIASNEIVVVSKVYRDVEIEIDDSVFKIDLIPIVLGAFDIVIGMDWLDRYDANIFCSQKLIRVVNLQRRELIIYGDKRKGEFKLCSMMKAKKYLSRGCQAYMAHVIDTNFEKKSAKYVPIVNEFLDVFPEDLPGIPPERQVEFRIDLIPGATPIAKTPYRLAPSEMKELMSQLQELLDKDYRELNKVTVKNVYPLPRIDDLFDQLQGARWFSKIDLRSGYHQLKVREEDIPKTAFRTHCGHYEFVVITFGLTNASAIFMDLMNHVCRPMLDKSVIVFIDDILVYSKNKKEHEVHLREVLETLRKERLYAKFAKCKFWLQEIQFIGHVVNSEGIKIDLAKIEAVMNWQTPKDVGEIQSFLGLAGYYRRFIQDFSKIASSLTKLTKKNTPFVWGEEQEEDFVTLRRRLCETPILVLPEGIEDMVVYSDASYSGLGCVLMQQGKIISYASRQLKKHEENYPTHDLEFAAVVFALKI</sequence>
<keyword evidence="8" id="KW-0511">Multifunctional enzyme</keyword>
<dbReference type="Pfam" id="PF00098">
    <property type="entry name" value="zf-CCHC"/>
    <property type="match status" value="2"/>
</dbReference>
<dbReference type="InterPro" id="IPR043128">
    <property type="entry name" value="Rev_trsase/Diguanyl_cyclase"/>
</dbReference>
<keyword evidence="12" id="KW-0695">RNA-directed DNA polymerase</keyword>
<dbReference type="Proteomes" id="UP001151760">
    <property type="component" value="Unassembled WGS sequence"/>
</dbReference>
<evidence type="ECO:0000256" key="2">
    <source>
        <dbReference type="ARBA" id="ARBA00022679"/>
    </source>
</evidence>
<evidence type="ECO:0000256" key="10">
    <source>
        <dbReference type="SAM" id="MobiDB-lite"/>
    </source>
</evidence>
<evidence type="ECO:0000259" key="11">
    <source>
        <dbReference type="PROSITE" id="PS50158"/>
    </source>
</evidence>
<dbReference type="InterPro" id="IPR050951">
    <property type="entry name" value="Retrovirus_Pol_polyprotein"/>
</dbReference>
<dbReference type="Gene3D" id="4.10.60.10">
    <property type="entry name" value="Zinc finger, CCHC-type"/>
    <property type="match status" value="1"/>
</dbReference>
<dbReference type="PANTHER" id="PTHR37984:SF5">
    <property type="entry name" value="PROTEIN NYNRIN-LIKE"/>
    <property type="match status" value="1"/>
</dbReference>
<keyword evidence="9" id="KW-0863">Zinc-finger</keyword>
<evidence type="ECO:0000313" key="12">
    <source>
        <dbReference type="EMBL" id="GJT28233.1"/>
    </source>
</evidence>
<dbReference type="CDD" id="cd00303">
    <property type="entry name" value="retropepsin_like"/>
    <property type="match status" value="1"/>
</dbReference>
<keyword evidence="9" id="KW-0479">Metal-binding</keyword>
<evidence type="ECO:0000256" key="1">
    <source>
        <dbReference type="ARBA" id="ARBA00022670"/>
    </source>
</evidence>
<dbReference type="Pfam" id="PF08284">
    <property type="entry name" value="RVP_2"/>
    <property type="match status" value="1"/>
</dbReference>
<comment type="caution">
    <text evidence="12">The sequence shown here is derived from an EMBL/GenBank/DDBJ whole genome shotgun (WGS) entry which is preliminary data.</text>
</comment>
<keyword evidence="6" id="KW-0255">Endonuclease</keyword>
<evidence type="ECO:0000256" key="7">
    <source>
        <dbReference type="ARBA" id="ARBA00023125"/>
    </source>
</evidence>
<keyword evidence="9" id="KW-0862">Zinc</keyword>
<keyword evidence="1" id="KW-0645">Protease</keyword>
<dbReference type="InterPro" id="IPR041577">
    <property type="entry name" value="RT_RNaseH_2"/>
</dbReference>
<proteinExistence type="predicted"/>
<dbReference type="InterPro" id="IPR001878">
    <property type="entry name" value="Znf_CCHC"/>
</dbReference>
<dbReference type="PROSITE" id="PS50158">
    <property type="entry name" value="ZF_CCHC"/>
    <property type="match status" value="2"/>
</dbReference>
<evidence type="ECO:0000313" key="13">
    <source>
        <dbReference type="Proteomes" id="UP001151760"/>
    </source>
</evidence>
<reference evidence="12" key="2">
    <citation type="submission" date="2022-01" db="EMBL/GenBank/DDBJ databases">
        <authorList>
            <person name="Yamashiro T."/>
            <person name="Shiraishi A."/>
            <person name="Satake H."/>
            <person name="Nakayama K."/>
        </authorList>
    </citation>
    <scope>NUCLEOTIDE SEQUENCE</scope>
</reference>
<dbReference type="SMART" id="SM00343">
    <property type="entry name" value="ZnF_C2HC"/>
    <property type="match status" value="2"/>
</dbReference>
<keyword evidence="2" id="KW-0808">Transferase</keyword>
<keyword evidence="3" id="KW-0548">Nucleotidyltransferase</keyword>
<dbReference type="Pfam" id="PF00078">
    <property type="entry name" value="RVT_1"/>
    <property type="match status" value="1"/>
</dbReference>
<keyword evidence="5" id="KW-0064">Aspartyl protease</keyword>
<evidence type="ECO:0000256" key="4">
    <source>
        <dbReference type="ARBA" id="ARBA00022722"/>
    </source>
</evidence>
<keyword evidence="4" id="KW-0540">Nuclease</keyword>
<evidence type="ECO:0000256" key="3">
    <source>
        <dbReference type="ARBA" id="ARBA00022695"/>
    </source>
</evidence>
<evidence type="ECO:0000256" key="9">
    <source>
        <dbReference type="PROSITE-ProRule" id="PRU00047"/>
    </source>
</evidence>
<reference evidence="12" key="1">
    <citation type="journal article" date="2022" name="Int. J. Mol. Sci.">
        <title>Draft Genome of Tanacetum Coccineum: Genomic Comparison of Closely Related Tanacetum-Family Plants.</title>
        <authorList>
            <person name="Yamashiro T."/>
            <person name="Shiraishi A."/>
            <person name="Nakayama K."/>
            <person name="Satake H."/>
        </authorList>
    </citation>
    <scope>NUCLEOTIDE SEQUENCE</scope>
</reference>
<dbReference type="PANTHER" id="PTHR37984">
    <property type="entry name" value="PROTEIN CBG26694"/>
    <property type="match status" value="1"/>
</dbReference>
<dbReference type="CDD" id="cd01647">
    <property type="entry name" value="RT_LTR"/>
    <property type="match status" value="1"/>
</dbReference>
<dbReference type="Pfam" id="PF17919">
    <property type="entry name" value="RT_RNaseH_2"/>
    <property type="match status" value="1"/>
</dbReference>
<feature type="compositionally biased region" description="Basic and acidic residues" evidence="10">
    <location>
        <begin position="287"/>
        <end position="303"/>
    </location>
</feature>
<dbReference type="SUPFAM" id="SSF57756">
    <property type="entry name" value="Retrovirus zinc finger-like domains"/>
    <property type="match status" value="1"/>
</dbReference>
<feature type="domain" description="CCHC-type" evidence="11">
    <location>
        <begin position="332"/>
        <end position="347"/>
    </location>
</feature>
<dbReference type="Gene3D" id="2.40.70.10">
    <property type="entry name" value="Acid Proteases"/>
    <property type="match status" value="1"/>
</dbReference>